<dbReference type="KEGG" id="rpne:NCTC8284_00164"/>
<accession>A0A3S4UM32</accession>
<evidence type="ECO:0000313" key="2">
    <source>
        <dbReference type="Proteomes" id="UP000278733"/>
    </source>
</evidence>
<organism evidence="1 2">
    <name type="scientific">Rodentibacter pneumotropicus</name>
    <dbReference type="NCBI Taxonomy" id="758"/>
    <lineage>
        <taxon>Bacteria</taxon>
        <taxon>Pseudomonadati</taxon>
        <taxon>Pseudomonadota</taxon>
        <taxon>Gammaproteobacteria</taxon>
        <taxon>Pasteurellales</taxon>
        <taxon>Pasteurellaceae</taxon>
        <taxon>Rodentibacter</taxon>
    </lineage>
</organism>
<gene>
    <name evidence="1" type="ORF">NCTC8284_00164</name>
</gene>
<reference evidence="1 2" key="1">
    <citation type="submission" date="2018-12" db="EMBL/GenBank/DDBJ databases">
        <authorList>
            <consortium name="Pathogen Informatics"/>
        </authorList>
    </citation>
    <scope>NUCLEOTIDE SEQUENCE [LARGE SCALE GENOMIC DNA]</scope>
    <source>
        <strain evidence="1 2">NCTC8284</strain>
    </source>
</reference>
<dbReference type="EMBL" id="LR134405">
    <property type="protein sequence ID" value="VEH65030.1"/>
    <property type="molecule type" value="Genomic_DNA"/>
</dbReference>
<protein>
    <submittedName>
        <fullName evidence="1">Uncharacterized protein</fullName>
    </submittedName>
</protein>
<dbReference type="InterPro" id="IPR037174">
    <property type="entry name" value="Trimeric_adhesin"/>
</dbReference>
<name>A0A3S4UM32_9PAST</name>
<proteinExistence type="predicted"/>
<evidence type="ECO:0000313" key="1">
    <source>
        <dbReference type="EMBL" id="VEH65030.1"/>
    </source>
</evidence>
<dbReference type="Proteomes" id="UP000278733">
    <property type="component" value="Chromosome"/>
</dbReference>
<dbReference type="AlphaFoldDB" id="A0A3S4UM32"/>
<sequence>MNVDTGDISVNDNGIVVADSTKGNLASVTDVANAINNSSFNITTGSEDGGKAINVTIEK</sequence>
<dbReference type="Gene3D" id="3.90.1780.10">
    <property type="entry name" value="Trimeric adhesin"/>
    <property type="match status" value="1"/>
</dbReference>